<evidence type="ECO:0000313" key="12">
    <source>
        <dbReference type="EMBL" id="CRK98801.1"/>
    </source>
</evidence>
<dbReference type="PANTHER" id="PTHR24399:SF23">
    <property type="entry name" value="C2H2-TYPE DOMAIN-CONTAINING PROTEIN"/>
    <property type="match status" value="1"/>
</dbReference>
<evidence type="ECO:0000259" key="10">
    <source>
        <dbReference type="PROSITE" id="PS50157"/>
    </source>
</evidence>
<evidence type="ECO:0000259" key="11">
    <source>
        <dbReference type="PROSITE" id="PS51915"/>
    </source>
</evidence>
<dbReference type="SUPFAM" id="SSF57667">
    <property type="entry name" value="beta-beta-alpha zinc fingers"/>
    <property type="match status" value="4"/>
</dbReference>
<feature type="domain" description="C2H2-type" evidence="10">
    <location>
        <begin position="340"/>
        <end position="368"/>
    </location>
</feature>
<dbReference type="AlphaFoldDB" id="A0A1J1IK23"/>
<keyword evidence="6" id="KW-0804">Transcription</keyword>
<protein>
    <submittedName>
        <fullName evidence="12">CLUMA_CG011935, isoform A</fullName>
    </submittedName>
</protein>
<dbReference type="SMART" id="SM00355">
    <property type="entry name" value="ZnF_C2H2"/>
    <property type="match status" value="9"/>
</dbReference>
<evidence type="ECO:0000313" key="13">
    <source>
        <dbReference type="Proteomes" id="UP000183832"/>
    </source>
</evidence>
<dbReference type="PROSITE" id="PS51915">
    <property type="entry name" value="ZAD"/>
    <property type="match status" value="1"/>
</dbReference>
<feature type="domain" description="ZAD" evidence="11">
    <location>
        <begin position="4"/>
        <end position="79"/>
    </location>
</feature>
<name>A0A1J1IK23_9DIPT</name>
<dbReference type="Gene3D" id="3.30.160.60">
    <property type="entry name" value="Classic Zinc Finger"/>
    <property type="match status" value="5"/>
</dbReference>
<feature type="domain" description="C2H2-type" evidence="10">
    <location>
        <begin position="426"/>
        <end position="454"/>
    </location>
</feature>
<evidence type="ECO:0000256" key="7">
    <source>
        <dbReference type="ARBA" id="ARBA00023242"/>
    </source>
</evidence>
<dbReference type="GO" id="GO:0005654">
    <property type="term" value="C:nucleoplasm"/>
    <property type="evidence" value="ECO:0007669"/>
    <property type="project" value="TreeGrafter"/>
</dbReference>
<feature type="domain" description="C2H2-type" evidence="10">
    <location>
        <begin position="367"/>
        <end position="395"/>
    </location>
</feature>
<dbReference type="InterPro" id="IPR036236">
    <property type="entry name" value="Znf_C2H2_sf"/>
</dbReference>
<feature type="binding site" evidence="9">
    <location>
        <position position="55"/>
    </location>
    <ligand>
        <name>Zn(2+)</name>
        <dbReference type="ChEBI" id="CHEBI:29105"/>
    </ligand>
</feature>
<feature type="binding site" evidence="9">
    <location>
        <position position="6"/>
    </location>
    <ligand>
        <name>Zn(2+)</name>
        <dbReference type="ChEBI" id="CHEBI:29105"/>
    </ligand>
</feature>
<comment type="subcellular location">
    <subcellularLocation>
        <location evidence="1">Nucleus</location>
    </subcellularLocation>
</comment>
<organism evidence="12 13">
    <name type="scientific">Clunio marinus</name>
    <dbReference type="NCBI Taxonomy" id="568069"/>
    <lineage>
        <taxon>Eukaryota</taxon>
        <taxon>Metazoa</taxon>
        <taxon>Ecdysozoa</taxon>
        <taxon>Arthropoda</taxon>
        <taxon>Hexapoda</taxon>
        <taxon>Insecta</taxon>
        <taxon>Pterygota</taxon>
        <taxon>Neoptera</taxon>
        <taxon>Endopterygota</taxon>
        <taxon>Diptera</taxon>
        <taxon>Nematocera</taxon>
        <taxon>Chironomoidea</taxon>
        <taxon>Chironomidae</taxon>
        <taxon>Clunio</taxon>
    </lineage>
</organism>
<keyword evidence="5" id="KW-0805">Transcription regulation</keyword>
<dbReference type="EMBL" id="CVRI01000048">
    <property type="protein sequence ID" value="CRK98801.1"/>
    <property type="molecule type" value="Genomic_DNA"/>
</dbReference>
<evidence type="ECO:0000256" key="3">
    <source>
        <dbReference type="ARBA" id="ARBA00022737"/>
    </source>
</evidence>
<dbReference type="PANTHER" id="PTHR24399">
    <property type="entry name" value="ZINC FINGER AND BTB DOMAIN-CONTAINING"/>
    <property type="match status" value="1"/>
</dbReference>
<evidence type="ECO:0000256" key="9">
    <source>
        <dbReference type="PROSITE-ProRule" id="PRU01263"/>
    </source>
</evidence>
<evidence type="ECO:0000256" key="2">
    <source>
        <dbReference type="ARBA" id="ARBA00022723"/>
    </source>
</evidence>
<keyword evidence="4 9" id="KW-0862">Zinc</keyword>
<dbReference type="PROSITE" id="PS00028">
    <property type="entry name" value="ZINC_FINGER_C2H2_1"/>
    <property type="match status" value="5"/>
</dbReference>
<dbReference type="SUPFAM" id="SSF57716">
    <property type="entry name" value="Glucocorticoid receptor-like (DNA-binding domain)"/>
    <property type="match status" value="1"/>
</dbReference>
<evidence type="ECO:0000256" key="5">
    <source>
        <dbReference type="ARBA" id="ARBA00023015"/>
    </source>
</evidence>
<feature type="domain" description="C2H2-type" evidence="10">
    <location>
        <begin position="229"/>
        <end position="257"/>
    </location>
</feature>
<dbReference type="PROSITE" id="PS50157">
    <property type="entry name" value="ZINC_FINGER_C2H2_2"/>
    <property type="match status" value="6"/>
</dbReference>
<reference evidence="12 13" key="1">
    <citation type="submission" date="2015-04" db="EMBL/GenBank/DDBJ databases">
        <authorList>
            <person name="Syromyatnikov M.Y."/>
            <person name="Popov V.N."/>
        </authorList>
    </citation>
    <scope>NUCLEOTIDE SEQUENCE [LARGE SCALE GENOMIC DNA]</scope>
</reference>
<feature type="domain" description="C2H2-type" evidence="10">
    <location>
        <begin position="396"/>
        <end position="425"/>
    </location>
</feature>
<gene>
    <name evidence="12" type="ORF">CLUMA_CG011935</name>
</gene>
<dbReference type="OrthoDB" id="2687452at2759"/>
<feature type="domain" description="C2H2-type" evidence="10">
    <location>
        <begin position="197"/>
        <end position="225"/>
    </location>
</feature>
<feature type="binding site" evidence="9">
    <location>
        <position position="9"/>
    </location>
    <ligand>
        <name>Zn(2+)</name>
        <dbReference type="ChEBI" id="CHEBI:29105"/>
    </ligand>
</feature>
<dbReference type="InterPro" id="IPR013087">
    <property type="entry name" value="Znf_C2H2_type"/>
</dbReference>
<dbReference type="STRING" id="568069.A0A1J1IK23"/>
<dbReference type="GO" id="GO:0008270">
    <property type="term" value="F:zinc ion binding"/>
    <property type="evidence" value="ECO:0007669"/>
    <property type="project" value="UniProtKB-UniRule"/>
</dbReference>
<keyword evidence="7" id="KW-0539">Nucleus</keyword>
<keyword evidence="8" id="KW-0863">Zinc-finger</keyword>
<proteinExistence type="predicted"/>
<dbReference type="Pfam" id="PF00096">
    <property type="entry name" value="zf-C2H2"/>
    <property type="match status" value="2"/>
</dbReference>
<feature type="binding site" evidence="9">
    <location>
        <position position="52"/>
    </location>
    <ligand>
        <name>Zn(2+)</name>
        <dbReference type="ChEBI" id="CHEBI:29105"/>
    </ligand>
</feature>
<dbReference type="Pfam" id="PF07776">
    <property type="entry name" value="zf-AD"/>
    <property type="match status" value="1"/>
</dbReference>
<evidence type="ECO:0000256" key="4">
    <source>
        <dbReference type="ARBA" id="ARBA00022833"/>
    </source>
</evidence>
<keyword evidence="2 9" id="KW-0479">Metal-binding</keyword>
<keyword evidence="3" id="KW-0677">Repeat</keyword>
<accession>A0A1J1IK23</accession>
<sequence length="462" mass="53953">MLMNSCRVCLVSKETDMVSLFSLSGTETYASKIKFCSGISINESDQLPQKICILCLQKVIKACEIKEQCIQTNMILRQKLKNLDSNHISVMNETVYESDLRETFLHDSLKSERKKVEIKHKPKDLKDKTELSSRRKPKDQDYQCFICNQIFIKIRLKNQHIRVDHPEEMICKVCNTRKTSSISTEKCLKDHSLGFDYLCQICAKPFRHKYYLLKHQATFHSEPTNADLFVCDHCGLRTKYKMNLYRHVKSVHLNSHKFPCPFHDKCPETVYTTKEGLNIHLYRTHDVPAPITCNSCHLGFTFVSELKIHRKICGGVTRTPGNGTKNKNFRKFCEIIDNGFRCKVCQKVFAMKQNWSYHYSSTHRDNRTCKICNKEFTNYTNFHRHVTVQHKKIKKFHCDYPGCEKSFGQKGSLINHRNIHSGEKPFSCNFCSFRSGDKSTVIKHKKKMHSQEQIIQQQQKAI</sequence>
<keyword evidence="13" id="KW-1185">Reference proteome</keyword>
<dbReference type="SMART" id="SM00868">
    <property type="entry name" value="zf-AD"/>
    <property type="match status" value="1"/>
</dbReference>
<evidence type="ECO:0000256" key="8">
    <source>
        <dbReference type="PROSITE-ProRule" id="PRU00042"/>
    </source>
</evidence>
<dbReference type="InterPro" id="IPR012934">
    <property type="entry name" value="Znf_AD"/>
</dbReference>
<evidence type="ECO:0000256" key="1">
    <source>
        <dbReference type="ARBA" id="ARBA00004123"/>
    </source>
</evidence>
<dbReference type="GO" id="GO:0001227">
    <property type="term" value="F:DNA-binding transcription repressor activity, RNA polymerase II-specific"/>
    <property type="evidence" value="ECO:0007669"/>
    <property type="project" value="TreeGrafter"/>
</dbReference>
<dbReference type="Gene3D" id="3.40.1800.20">
    <property type="match status" value="1"/>
</dbReference>
<dbReference type="GO" id="GO:0000978">
    <property type="term" value="F:RNA polymerase II cis-regulatory region sequence-specific DNA binding"/>
    <property type="evidence" value="ECO:0007669"/>
    <property type="project" value="TreeGrafter"/>
</dbReference>
<dbReference type="Proteomes" id="UP000183832">
    <property type="component" value="Unassembled WGS sequence"/>
</dbReference>
<evidence type="ECO:0000256" key="6">
    <source>
        <dbReference type="ARBA" id="ARBA00023163"/>
    </source>
</evidence>